<dbReference type="Pfam" id="PF00425">
    <property type="entry name" value="Chorismate_bind"/>
    <property type="match status" value="1"/>
</dbReference>
<organism evidence="7 8">
    <name type="scientific">Rhodothalassium salexigens DSM 2132</name>
    <dbReference type="NCBI Taxonomy" id="1188247"/>
    <lineage>
        <taxon>Bacteria</taxon>
        <taxon>Pseudomonadati</taxon>
        <taxon>Pseudomonadota</taxon>
        <taxon>Alphaproteobacteria</taxon>
        <taxon>Rhodothalassiales</taxon>
        <taxon>Rhodothalassiaceae</taxon>
        <taxon>Rhodothalassium</taxon>
    </lineage>
</organism>
<dbReference type="GO" id="GO:0046820">
    <property type="term" value="F:4-amino-4-deoxychorismate synthase activity"/>
    <property type="evidence" value="ECO:0007669"/>
    <property type="project" value="TreeGrafter"/>
</dbReference>
<comment type="caution">
    <text evidence="7">The sequence shown here is derived from an EMBL/GenBank/DDBJ whole genome shotgun (WGS) entry which is preliminary data.</text>
</comment>
<dbReference type="SUPFAM" id="SSF56322">
    <property type="entry name" value="ADC synthase"/>
    <property type="match status" value="1"/>
</dbReference>
<dbReference type="InterPro" id="IPR015890">
    <property type="entry name" value="Chorismate_C"/>
</dbReference>
<dbReference type="InterPro" id="IPR043131">
    <property type="entry name" value="BCAT-like_N"/>
</dbReference>
<dbReference type="GO" id="GO:0016829">
    <property type="term" value="F:lyase activity"/>
    <property type="evidence" value="ECO:0007669"/>
    <property type="project" value="UniProtKB-KW"/>
</dbReference>
<dbReference type="InterPro" id="IPR043132">
    <property type="entry name" value="BCAT-like_C"/>
</dbReference>
<evidence type="ECO:0000313" key="7">
    <source>
        <dbReference type="EMBL" id="TCP36361.1"/>
    </source>
</evidence>
<dbReference type="InParanoid" id="A0A4R2PQ71"/>
<evidence type="ECO:0000259" key="6">
    <source>
        <dbReference type="Pfam" id="PF00425"/>
    </source>
</evidence>
<protein>
    <recommendedName>
        <fullName evidence="3">Probable branched-chain-amino-acid aminotransferase</fullName>
    </recommendedName>
</protein>
<keyword evidence="8" id="KW-1185">Reference proteome</keyword>
<gene>
    <name evidence="7" type="ORF">EV659_103251</name>
</gene>
<dbReference type="PROSITE" id="PS00770">
    <property type="entry name" value="AA_TRANSFER_CLASS_4"/>
    <property type="match status" value="1"/>
</dbReference>
<evidence type="ECO:0000256" key="1">
    <source>
        <dbReference type="ARBA" id="ARBA00001933"/>
    </source>
</evidence>
<dbReference type="Pfam" id="PF01063">
    <property type="entry name" value="Aminotran_4"/>
    <property type="match status" value="1"/>
</dbReference>
<dbReference type="InterPro" id="IPR005802">
    <property type="entry name" value="ADC_synth_comp_1"/>
</dbReference>
<dbReference type="GO" id="GO:0009396">
    <property type="term" value="P:folic acid-containing compound biosynthetic process"/>
    <property type="evidence" value="ECO:0007669"/>
    <property type="project" value="InterPro"/>
</dbReference>
<name>A0A4R2PQ71_RHOSA</name>
<dbReference type="Gene3D" id="3.20.10.10">
    <property type="entry name" value="D-amino Acid Aminotransferase, subunit A, domain 2"/>
    <property type="match status" value="1"/>
</dbReference>
<dbReference type="AlphaFoldDB" id="A0A4R2PQ71"/>
<evidence type="ECO:0000256" key="5">
    <source>
        <dbReference type="RuleBase" id="RU004516"/>
    </source>
</evidence>
<dbReference type="InterPro" id="IPR005801">
    <property type="entry name" value="ADC_synthase"/>
</dbReference>
<dbReference type="SUPFAM" id="SSF56752">
    <property type="entry name" value="D-aminoacid aminotransferase-like PLP-dependent enzymes"/>
    <property type="match status" value="1"/>
</dbReference>
<keyword evidence="7" id="KW-0456">Lyase</keyword>
<feature type="domain" description="Chorismate-utilising enzyme C-terminal" evidence="6">
    <location>
        <begin position="130"/>
        <end position="381"/>
    </location>
</feature>
<evidence type="ECO:0000256" key="2">
    <source>
        <dbReference type="ARBA" id="ARBA00009320"/>
    </source>
</evidence>
<dbReference type="PANTHER" id="PTHR11236:SF50">
    <property type="entry name" value="AMINODEOXYCHORISMATE SYNTHASE COMPONENT 1"/>
    <property type="match status" value="1"/>
</dbReference>
<evidence type="ECO:0000256" key="4">
    <source>
        <dbReference type="ARBA" id="ARBA00022898"/>
    </source>
</evidence>
<dbReference type="InterPro" id="IPR018300">
    <property type="entry name" value="Aminotrans_IV_CS"/>
</dbReference>
<dbReference type="Gene3D" id="3.30.470.10">
    <property type="match status" value="1"/>
</dbReference>
<dbReference type="NCBIfam" id="TIGR00553">
    <property type="entry name" value="pabB"/>
    <property type="match status" value="1"/>
</dbReference>
<dbReference type="InterPro" id="IPR001544">
    <property type="entry name" value="Aminotrans_IV"/>
</dbReference>
<dbReference type="InterPro" id="IPR036038">
    <property type="entry name" value="Aminotransferase-like"/>
</dbReference>
<sequence length="651" mass="69150">MPLSLRRPPCLLLDDSRRQRGLLFADPVEIIQADRLDAVVPALERLDAVLADGCHAAGWIGYEAAAAFEPRVAAATRGLPPEPLVWLLVVRRPQPLAGHDLHRHLAEARGGTARHGALIGPDPTDFAAWYAAGFTGVMERIAAGEVYQANLTFAPSVRATGDPLAIYQALRRAQPTPYSAYIDTGAWRVLSVSPELFVSIRGGDMIVRPMKGTAPRRPWGAWDDAAAVALAADPKAQAENLMIVDLMRNDLSRVAVDGSVQVARLFEVERYPSVLQLTSTVRAERRPGLAASALLGALFPCGSVTGAPKIRAMEAIAMLEAGPRGVYTGAIGHFAPNGDLALNVAIRTAILDRQGRGRFGLGSGLVADSDRGEEWRECALKAAFTRRAGPAAERDEAQDFALIETMVWTPADGIALLDGHMARLRASAHRLGFACDSAAVHAAISDALTAALGPAAGACGGAVSASDGGSAQGSMTGSAEGRIWAGVQGSAGTGRHKVRLLLARDGAATVTVEPLGNDPLWQQPRVVFADQPQRSDNLFLYHKTTRRAHYDVPLQHARARENVTDVLFLNESGQLTEGALSNLFVAIGGRLLTPPREAGLLGGVLRQMLLTRERKPAVEAPLTPADLARAEAVYIGNAVHGLRPVKILQKS</sequence>
<proteinExistence type="inferred from homology"/>
<dbReference type="RefSeq" id="WP_165878751.1">
    <property type="nucleotide sequence ID" value="NZ_JACIGF010000003.1"/>
</dbReference>
<dbReference type="GO" id="GO:0000162">
    <property type="term" value="P:L-tryptophan biosynthetic process"/>
    <property type="evidence" value="ECO:0007669"/>
    <property type="project" value="TreeGrafter"/>
</dbReference>
<dbReference type="Proteomes" id="UP000295399">
    <property type="component" value="Unassembled WGS sequence"/>
</dbReference>
<evidence type="ECO:0000256" key="3">
    <source>
        <dbReference type="ARBA" id="ARBA00014472"/>
    </source>
</evidence>
<accession>A0A4R2PQ71</accession>
<reference evidence="7 8" key="1">
    <citation type="submission" date="2019-03" db="EMBL/GenBank/DDBJ databases">
        <title>Genomic Encyclopedia of Type Strains, Phase IV (KMG-IV): sequencing the most valuable type-strain genomes for metagenomic binning, comparative biology and taxonomic classification.</title>
        <authorList>
            <person name="Goeker M."/>
        </authorList>
    </citation>
    <scope>NUCLEOTIDE SEQUENCE [LARGE SCALE GENOMIC DNA]</scope>
    <source>
        <strain evidence="7 8">DSM 2132</strain>
    </source>
</reference>
<dbReference type="EMBL" id="SLXO01000003">
    <property type="protein sequence ID" value="TCP36361.1"/>
    <property type="molecule type" value="Genomic_DNA"/>
</dbReference>
<evidence type="ECO:0000313" key="8">
    <source>
        <dbReference type="Proteomes" id="UP000295399"/>
    </source>
</evidence>
<dbReference type="PANTHER" id="PTHR11236">
    <property type="entry name" value="AMINOBENZOATE/ANTHRANILATE SYNTHASE"/>
    <property type="match status" value="1"/>
</dbReference>
<comment type="similarity">
    <text evidence="2">Belongs to the class-IV pyridoxal-phosphate-dependent aminotransferase family.</text>
</comment>
<dbReference type="Gene3D" id="3.60.120.10">
    <property type="entry name" value="Anthranilate synthase"/>
    <property type="match status" value="1"/>
</dbReference>
<dbReference type="InterPro" id="IPR019999">
    <property type="entry name" value="Anth_synth_I-like"/>
</dbReference>
<comment type="cofactor">
    <cofactor evidence="1 5">
        <name>pyridoxal 5'-phosphate</name>
        <dbReference type="ChEBI" id="CHEBI:597326"/>
    </cofactor>
</comment>
<keyword evidence="4 5" id="KW-0663">Pyridoxal phosphate</keyword>
<dbReference type="PRINTS" id="PR00095">
    <property type="entry name" value="ANTSNTHASEI"/>
</dbReference>